<keyword evidence="8" id="KW-1185">Reference proteome</keyword>
<feature type="domain" description="SP-RING-type" evidence="6">
    <location>
        <begin position="981"/>
        <end position="1075"/>
    </location>
</feature>
<dbReference type="STRING" id="236234.A0A1J9R4E9"/>
<feature type="region of interest" description="Disordered" evidence="5">
    <location>
        <begin position="511"/>
        <end position="607"/>
    </location>
</feature>
<gene>
    <name evidence="7" type="ORF">BKCO1_17000135</name>
</gene>
<feature type="compositionally biased region" description="Polar residues" evidence="5">
    <location>
        <begin position="30"/>
        <end position="40"/>
    </location>
</feature>
<dbReference type="AlphaFoldDB" id="A0A1J9R4E9"/>
<dbReference type="GeneID" id="31011858"/>
<protein>
    <submittedName>
        <fullName evidence="7">Miz zinc finger protein</fullName>
    </submittedName>
</protein>
<dbReference type="GO" id="GO:0016925">
    <property type="term" value="P:protein sumoylation"/>
    <property type="evidence" value="ECO:0007669"/>
    <property type="project" value="TreeGrafter"/>
</dbReference>
<feature type="compositionally biased region" description="Low complexity" evidence="5">
    <location>
        <begin position="243"/>
        <end position="256"/>
    </location>
</feature>
<dbReference type="EMBL" id="MNUE01000017">
    <property type="protein sequence ID" value="OJD35480.1"/>
    <property type="molecule type" value="Genomic_DNA"/>
</dbReference>
<dbReference type="GO" id="GO:0008270">
    <property type="term" value="F:zinc ion binding"/>
    <property type="evidence" value="ECO:0007669"/>
    <property type="project" value="UniProtKB-KW"/>
</dbReference>
<keyword evidence="2 4" id="KW-0863">Zinc-finger</keyword>
<feature type="compositionally biased region" description="Pro residues" evidence="5">
    <location>
        <begin position="125"/>
        <end position="140"/>
    </location>
</feature>
<dbReference type="PANTHER" id="PTHR10782:SF4">
    <property type="entry name" value="TONALLI, ISOFORM E"/>
    <property type="match status" value="1"/>
</dbReference>
<organism evidence="7 8">
    <name type="scientific">Diplodia corticola</name>
    <dbReference type="NCBI Taxonomy" id="236234"/>
    <lineage>
        <taxon>Eukaryota</taxon>
        <taxon>Fungi</taxon>
        <taxon>Dikarya</taxon>
        <taxon>Ascomycota</taxon>
        <taxon>Pezizomycotina</taxon>
        <taxon>Dothideomycetes</taxon>
        <taxon>Dothideomycetes incertae sedis</taxon>
        <taxon>Botryosphaeriales</taxon>
        <taxon>Botryosphaeriaceae</taxon>
        <taxon>Diplodia</taxon>
    </lineage>
</organism>
<dbReference type="RefSeq" id="XP_020131740.1">
    <property type="nucleotide sequence ID" value="XM_020271599.1"/>
</dbReference>
<name>A0A1J9R4E9_9PEZI</name>
<evidence type="ECO:0000313" key="8">
    <source>
        <dbReference type="Proteomes" id="UP000183809"/>
    </source>
</evidence>
<feature type="region of interest" description="Disordered" evidence="5">
    <location>
        <begin position="1"/>
        <end position="257"/>
    </location>
</feature>
<feature type="compositionally biased region" description="Polar residues" evidence="5">
    <location>
        <begin position="1102"/>
        <end position="1111"/>
    </location>
</feature>
<feature type="compositionally biased region" description="Basic and acidic residues" evidence="5">
    <location>
        <begin position="1"/>
        <end position="12"/>
    </location>
</feature>
<dbReference type="GO" id="GO:0061665">
    <property type="term" value="F:SUMO ligase activity"/>
    <property type="evidence" value="ECO:0007669"/>
    <property type="project" value="TreeGrafter"/>
</dbReference>
<feature type="compositionally biased region" description="Polar residues" evidence="5">
    <location>
        <begin position="583"/>
        <end position="607"/>
    </location>
</feature>
<feature type="compositionally biased region" description="Low complexity" evidence="5">
    <location>
        <begin position="74"/>
        <end position="105"/>
    </location>
</feature>
<evidence type="ECO:0000313" key="7">
    <source>
        <dbReference type="EMBL" id="OJD35480.1"/>
    </source>
</evidence>
<comment type="caution">
    <text evidence="7">The sequence shown here is derived from an EMBL/GenBank/DDBJ whole genome shotgun (WGS) entry which is preliminary data.</text>
</comment>
<dbReference type="Proteomes" id="UP000183809">
    <property type="component" value="Unassembled WGS sequence"/>
</dbReference>
<evidence type="ECO:0000256" key="1">
    <source>
        <dbReference type="ARBA" id="ARBA00022723"/>
    </source>
</evidence>
<reference evidence="7 8" key="1">
    <citation type="submission" date="2016-10" db="EMBL/GenBank/DDBJ databases">
        <title>Proteomics and genomics reveal pathogen-plant mechanisms compatible with a hemibiotrophic lifestyle of Diplodia corticola.</title>
        <authorList>
            <person name="Fernandes I."/>
            <person name="De Jonge R."/>
            <person name="Van De Peer Y."/>
            <person name="Devreese B."/>
            <person name="Alves A."/>
            <person name="Esteves A.C."/>
        </authorList>
    </citation>
    <scope>NUCLEOTIDE SEQUENCE [LARGE SCALE GENOMIC DNA]</scope>
    <source>
        <strain evidence="7 8">CBS 112549</strain>
    </source>
</reference>
<dbReference type="PANTHER" id="PTHR10782">
    <property type="entry name" value="ZINC FINGER MIZ DOMAIN-CONTAINING PROTEIN"/>
    <property type="match status" value="1"/>
</dbReference>
<dbReference type="Gene3D" id="3.30.40.10">
    <property type="entry name" value="Zinc/RING finger domain, C3HC4 (zinc finger)"/>
    <property type="match status" value="1"/>
</dbReference>
<dbReference type="InterPro" id="IPR004181">
    <property type="entry name" value="Znf_MIZ"/>
</dbReference>
<evidence type="ECO:0000259" key="6">
    <source>
        <dbReference type="PROSITE" id="PS51044"/>
    </source>
</evidence>
<evidence type="ECO:0000256" key="2">
    <source>
        <dbReference type="ARBA" id="ARBA00022771"/>
    </source>
</evidence>
<feature type="region of interest" description="Disordered" evidence="5">
    <location>
        <begin position="639"/>
        <end position="679"/>
    </location>
</feature>
<feature type="region of interest" description="Disordered" evidence="5">
    <location>
        <begin position="1087"/>
        <end position="1128"/>
    </location>
</feature>
<keyword evidence="3" id="KW-0862">Zinc</keyword>
<dbReference type="GO" id="GO:0000785">
    <property type="term" value="C:chromatin"/>
    <property type="evidence" value="ECO:0007669"/>
    <property type="project" value="TreeGrafter"/>
</dbReference>
<feature type="compositionally biased region" description="Polar residues" evidence="5">
    <location>
        <begin position="182"/>
        <end position="201"/>
    </location>
</feature>
<dbReference type="OrthoDB" id="27975at2759"/>
<proteinExistence type="predicted"/>
<keyword evidence="1" id="KW-0479">Metal-binding</keyword>
<feature type="compositionally biased region" description="Low complexity" evidence="5">
    <location>
        <begin position="551"/>
        <end position="563"/>
    </location>
</feature>
<evidence type="ECO:0000256" key="5">
    <source>
        <dbReference type="SAM" id="MobiDB-lite"/>
    </source>
</evidence>
<feature type="compositionally biased region" description="Polar residues" evidence="5">
    <location>
        <begin position="511"/>
        <end position="545"/>
    </location>
</feature>
<evidence type="ECO:0000256" key="3">
    <source>
        <dbReference type="ARBA" id="ARBA00022833"/>
    </source>
</evidence>
<feature type="compositionally biased region" description="Basic and acidic residues" evidence="5">
    <location>
        <begin position="1088"/>
        <end position="1101"/>
    </location>
</feature>
<accession>A0A1J9R4E9</accession>
<dbReference type="PROSITE" id="PS51044">
    <property type="entry name" value="ZF_SP_RING"/>
    <property type="match status" value="1"/>
</dbReference>
<evidence type="ECO:0000256" key="4">
    <source>
        <dbReference type="PROSITE-ProRule" id="PRU00452"/>
    </source>
</evidence>
<sequence length="1128" mass="124292">MRPRDPALREHQTSNSTANAFLGGRRMPSWLTTSQPQVNASPLVPSRKRPAPRDLDAPRRPSKPVSSSASPTLPCATAASVAPQAPAVAAHNASSNPASPALPNVVASHMSRATTAAAENSILPSPAPSEDPAVHPPAPNKDPAMNRARATSIVSLGDEEDDEDGSRTDNRLDVGVAPAPSRSMSLASAENNTRAMQTSLEQADGVANPSREEALRRPSAPESASLQAPEANASAQTDHVAVEHAQAAAAQDPQPHLTSHRRATSCLAAELCMKRLQALIPLSADGRGLSAVETVRVDLVREAVERGDHDYIHFHQLMCLRASASRLPITIAQNNLALTSLDLLNHLVQTREVTMPWLQRFADFPVPIHVMQQQWPDDYMKQISVFDEFIARARENGWENMQKLCFVKKLPPTAVEIGRELGMHSPIFQSVFHRAILRRLCDFPEPNTPPQVDFFTRAEAAFRLHQQRLADIPSQSLSMPEHGQRQLNEEMWYREQIINLQRRYLAQTEQANLQSRRMSGQGQSPQLQLMSNSPAQRQGQIRSPAQPSPFAHQASVQIAQQQAVPGQPTPQPSLQVAIPRARSGSSQMSPYGVTTPTSTLQSPRPASSVQNMNRMNFVHQQIQRQSLPNNFQMGMSMNDINLASHGHSPGSQNRSQRQPQSPMTPQYPPSGIQPMNGQMVRPGMLAGVYQQQIYQQGVPLPNDAQGGHRQIQAHQVVRSNAASPGSASVTRHVVHQVDPRRANGVGRSPVQVQSQMSQPMIPPVHHNWAPHIVDPSQSALHQSHLSSPVLEATPRPELGRKLFQSVIAFAIPPERLKDGAAQQKLTFQITAEDEAHLPPRTEVAPFEINTRKVTEQTRMYRLRCARSASKAEHVWIRQSTCWPEGMFLTLNGQVLEMRKKLQHTKDLPIDITPYLRRGENGIEISLLRRPDEEKMSNYLVAIEVVGIHHYDKIKTDCLSQRLVPAAEVLGSIKGTLSGSADDDEIAIVGSNVAISLFDPMTKCRHCDIPVRGRWCLHRECFDLDVFLNTRRRSQKRPDSPSSVDDWKCLVCNGDARPESLVVDGFLMQVITELSAAGQSETSAIIVDSDGKWKAKPEDDTRASQTRTSHASTPVLREPSAPSAVIELE</sequence>
<feature type="compositionally biased region" description="Low complexity" evidence="5">
    <location>
        <begin position="648"/>
        <end position="661"/>
    </location>
</feature>
<dbReference type="InterPro" id="IPR013083">
    <property type="entry name" value="Znf_RING/FYVE/PHD"/>
</dbReference>